<feature type="region of interest" description="Disordered" evidence="1">
    <location>
        <begin position="34"/>
        <end position="56"/>
    </location>
</feature>
<keyword evidence="3" id="KW-1185">Reference proteome</keyword>
<dbReference type="PANTHER" id="PTHR47735:SF9">
    <property type="entry name" value="POTASSIUM VOLTAGE-GATED CHANNEL SUBFAMILY KQT MEMBER 4-LIKE ISOFORM X1"/>
    <property type="match status" value="1"/>
</dbReference>
<organism evidence="3 4">
    <name type="scientific">Heterorhabditis bacteriophora</name>
    <name type="common">Entomopathogenic nematode worm</name>
    <dbReference type="NCBI Taxonomy" id="37862"/>
    <lineage>
        <taxon>Eukaryota</taxon>
        <taxon>Metazoa</taxon>
        <taxon>Ecdysozoa</taxon>
        <taxon>Nematoda</taxon>
        <taxon>Chromadorea</taxon>
        <taxon>Rhabditida</taxon>
        <taxon>Rhabditina</taxon>
        <taxon>Rhabditomorpha</taxon>
        <taxon>Strongyloidea</taxon>
        <taxon>Heterorhabditidae</taxon>
        <taxon>Heterorhabditis</taxon>
    </lineage>
</organism>
<feature type="transmembrane region" description="Helical" evidence="2">
    <location>
        <begin position="110"/>
        <end position="130"/>
    </location>
</feature>
<evidence type="ECO:0000256" key="1">
    <source>
        <dbReference type="SAM" id="MobiDB-lite"/>
    </source>
</evidence>
<dbReference type="PANTHER" id="PTHR47735">
    <property type="entry name" value="POTASSIUM VOLTAGE-GATED CHANNEL SUBFAMILY KQT MEMBER 4"/>
    <property type="match status" value="1"/>
</dbReference>
<dbReference type="InterPro" id="IPR003937">
    <property type="entry name" value="K_chnl_volt-dep_KCNQ"/>
</dbReference>
<dbReference type="GO" id="GO:0008076">
    <property type="term" value="C:voltage-gated potassium channel complex"/>
    <property type="evidence" value="ECO:0007669"/>
    <property type="project" value="TreeGrafter"/>
</dbReference>
<dbReference type="PRINTS" id="PR01459">
    <property type="entry name" value="KCNQCHANNEL"/>
</dbReference>
<keyword evidence="2" id="KW-0472">Membrane</keyword>
<keyword evidence="2" id="KW-0812">Transmembrane</keyword>
<dbReference type="Proteomes" id="UP000095283">
    <property type="component" value="Unplaced"/>
</dbReference>
<feature type="transmembrane region" description="Helical" evidence="2">
    <location>
        <begin position="142"/>
        <end position="167"/>
    </location>
</feature>
<sequence length="204" mass="22916">MIQALIKMGQQYSLNRLGVNLRGKRVANSSCMNTNRVPSSHDIARSRSHSPLPPHNAERKTVAFQDQIEFLPRFEFVTRAKDVACGEAVDIQKLPNRSAIPQDAEQNAQLLRTAEGLVMVLMCLALSVFSTMPDFEDGATLVLYYLVTVITSNNALFEIIFVFWLAVEYICRVWSAGCRSRYRGISGRLRFATSAYCVIGMIFL</sequence>
<feature type="transmembrane region" description="Helical" evidence="2">
    <location>
        <begin position="187"/>
        <end position="203"/>
    </location>
</feature>
<keyword evidence="2" id="KW-1133">Transmembrane helix</keyword>
<evidence type="ECO:0000256" key="2">
    <source>
        <dbReference type="SAM" id="Phobius"/>
    </source>
</evidence>
<dbReference type="AlphaFoldDB" id="A0A1I7X463"/>
<reference evidence="4" key="1">
    <citation type="submission" date="2016-11" db="UniProtKB">
        <authorList>
            <consortium name="WormBaseParasite"/>
        </authorList>
    </citation>
    <scope>IDENTIFICATION</scope>
</reference>
<protein>
    <submittedName>
        <fullName evidence="4">Ion_trans domain-containing protein</fullName>
    </submittedName>
</protein>
<evidence type="ECO:0000313" key="4">
    <source>
        <dbReference type="WBParaSite" id="Hba_12255"/>
    </source>
</evidence>
<proteinExistence type="predicted"/>
<name>A0A1I7X463_HETBA</name>
<dbReference type="GO" id="GO:0005249">
    <property type="term" value="F:voltage-gated potassium channel activity"/>
    <property type="evidence" value="ECO:0007669"/>
    <property type="project" value="InterPro"/>
</dbReference>
<accession>A0A1I7X463</accession>
<dbReference type="WBParaSite" id="Hba_12255">
    <property type="protein sequence ID" value="Hba_12255"/>
    <property type="gene ID" value="Hba_12255"/>
</dbReference>
<evidence type="ECO:0000313" key="3">
    <source>
        <dbReference type="Proteomes" id="UP000095283"/>
    </source>
</evidence>